<dbReference type="STRING" id="90262.A0A1X2ITK7"/>
<sequence length="211" mass="22070">MKVTWMILGLLSAVNLSAAQSVSPQQPPVASSSAPGPSASDNNVPTTTASPSSPSTAPAIPAPTQSPPPLPQGVPILCSDQTVFELCLKNQDNYIKACRPEEYACLCRWHSSKLSCYDNCPQDTGRIEQSKVVKDACSQPGANVTLPAQTWVPPSSSILPSATGSIPVSASASSNSNHKNSANQLAPVTGFSHSNDMCFLAIALMLVGWMF</sequence>
<evidence type="ECO:0000256" key="2">
    <source>
        <dbReference type="SAM" id="SignalP"/>
    </source>
</evidence>
<comment type="caution">
    <text evidence="3">The sequence shown here is derived from an EMBL/GenBank/DDBJ whole genome shotgun (WGS) entry which is preliminary data.</text>
</comment>
<feature type="compositionally biased region" description="Pro residues" evidence="1">
    <location>
        <begin position="60"/>
        <end position="72"/>
    </location>
</feature>
<dbReference type="Proteomes" id="UP000193560">
    <property type="component" value="Unassembled WGS sequence"/>
</dbReference>
<keyword evidence="2" id="KW-0732">Signal</keyword>
<feature type="signal peptide" evidence="2">
    <location>
        <begin position="1"/>
        <end position="19"/>
    </location>
</feature>
<feature type="chain" id="PRO_5012507474" description="Extracellular membrane protein CFEM domain-containing protein" evidence="2">
    <location>
        <begin position="20"/>
        <end position="211"/>
    </location>
</feature>
<reference evidence="3 4" key="1">
    <citation type="submission" date="2016-07" db="EMBL/GenBank/DDBJ databases">
        <title>Pervasive Adenine N6-methylation of Active Genes in Fungi.</title>
        <authorList>
            <consortium name="DOE Joint Genome Institute"/>
            <person name="Mondo S.J."/>
            <person name="Dannebaum R.O."/>
            <person name="Kuo R.C."/>
            <person name="Labutti K."/>
            <person name="Haridas S."/>
            <person name="Kuo A."/>
            <person name="Salamov A."/>
            <person name="Ahrendt S.R."/>
            <person name="Lipzen A."/>
            <person name="Sullivan W."/>
            <person name="Andreopoulos W.B."/>
            <person name="Clum A."/>
            <person name="Lindquist E."/>
            <person name="Daum C."/>
            <person name="Ramamoorthy G.K."/>
            <person name="Gryganskyi A."/>
            <person name="Culley D."/>
            <person name="Magnuson J.K."/>
            <person name="James T.Y."/>
            <person name="O'Malley M.A."/>
            <person name="Stajich J.E."/>
            <person name="Spatafora J.W."/>
            <person name="Visel A."/>
            <person name="Grigoriev I.V."/>
        </authorList>
    </citation>
    <scope>NUCLEOTIDE SEQUENCE [LARGE SCALE GENOMIC DNA]</scope>
    <source>
        <strain evidence="3 4">NRRL 1336</strain>
    </source>
</reference>
<name>A0A1X2ITK7_9FUNG</name>
<accession>A0A1X2ITK7</accession>
<evidence type="ECO:0008006" key="5">
    <source>
        <dbReference type="Google" id="ProtNLM"/>
    </source>
</evidence>
<evidence type="ECO:0000313" key="3">
    <source>
        <dbReference type="EMBL" id="ORZ22110.1"/>
    </source>
</evidence>
<protein>
    <recommendedName>
        <fullName evidence="5">Extracellular membrane protein CFEM domain-containing protein</fullName>
    </recommendedName>
</protein>
<proteinExistence type="predicted"/>
<gene>
    <name evidence="3" type="ORF">BCR42DRAFT_472934</name>
</gene>
<feature type="region of interest" description="Disordered" evidence="1">
    <location>
        <begin position="22"/>
        <end position="72"/>
    </location>
</feature>
<dbReference type="EMBL" id="MCGE01000004">
    <property type="protein sequence ID" value="ORZ22110.1"/>
    <property type="molecule type" value="Genomic_DNA"/>
</dbReference>
<organism evidence="3 4">
    <name type="scientific">Absidia repens</name>
    <dbReference type="NCBI Taxonomy" id="90262"/>
    <lineage>
        <taxon>Eukaryota</taxon>
        <taxon>Fungi</taxon>
        <taxon>Fungi incertae sedis</taxon>
        <taxon>Mucoromycota</taxon>
        <taxon>Mucoromycotina</taxon>
        <taxon>Mucoromycetes</taxon>
        <taxon>Mucorales</taxon>
        <taxon>Cunninghamellaceae</taxon>
        <taxon>Absidia</taxon>
    </lineage>
</organism>
<evidence type="ECO:0000313" key="4">
    <source>
        <dbReference type="Proteomes" id="UP000193560"/>
    </source>
</evidence>
<feature type="compositionally biased region" description="Low complexity" evidence="1">
    <location>
        <begin position="22"/>
        <end position="59"/>
    </location>
</feature>
<dbReference type="OrthoDB" id="2507140at2759"/>
<keyword evidence="4" id="KW-1185">Reference proteome</keyword>
<dbReference type="AlphaFoldDB" id="A0A1X2ITK7"/>
<evidence type="ECO:0000256" key="1">
    <source>
        <dbReference type="SAM" id="MobiDB-lite"/>
    </source>
</evidence>